<keyword evidence="4" id="KW-1185">Reference proteome</keyword>
<evidence type="ECO:0000256" key="2">
    <source>
        <dbReference type="SAM" id="MobiDB-lite"/>
    </source>
</evidence>
<evidence type="ECO:0000256" key="1">
    <source>
        <dbReference type="SAM" id="Coils"/>
    </source>
</evidence>
<dbReference type="EMBL" id="NBSK02000009">
    <property type="protein sequence ID" value="KAJ0188679.1"/>
    <property type="molecule type" value="Genomic_DNA"/>
</dbReference>
<gene>
    <name evidence="3" type="ORF">LSAT_V11C900495440</name>
</gene>
<protein>
    <recommendedName>
        <fullName evidence="5">Retrovirus-related Pol polyprotein from transposon TNT 1-94</fullName>
    </recommendedName>
</protein>
<keyword evidence="1" id="KW-0175">Coiled coil</keyword>
<evidence type="ECO:0000313" key="3">
    <source>
        <dbReference type="EMBL" id="KAJ0188679.1"/>
    </source>
</evidence>
<proteinExistence type="predicted"/>
<comment type="caution">
    <text evidence="3">The sequence shown here is derived from an EMBL/GenBank/DDBJ whole genome shotgun (WGS) entry which is preliminary data.</text>
</comment>
<accession>A0A9R1WW18</accession>
<dbReference type="AlphaFoldDB" id="A0A9R1WW18"/>
<feature type="compositionally biased region" description="Basic residues" evidence="2">
    <location>
        <begin position="152"/>
        <end position="166"/>
    </location>
</feature>
<evidence type="ECO:0000313" key="4">
    <source>
        <dbReference type="Proteomes" id="UP000235145"/>
    </source>
</evidence>
<dbReference type="Pfam" id="PF14223">
    <property type="entry name" value="Retrotran_gag_2"/>
    <property type="match status" value="1"/>
</dbReference>
<evidence type="ECO:0008006" key="5">
    <source>
        <dbReference type="Google" id="ProtNLM"/>
    </source>
</evidence>
<feature type="region of interest" description="Disordered" evidence="2">
    <location>
        <begin position="1"/>
        <end position="30"/>
    </location>
</feature>
<feature type="coiled-coil region" evidence="1">
    <location>
        <begin position="67"/>
        <end position="130"/>
    </location>
</feature>
<organism evidence="3 4">
    <name type="scientific">Lactuca sativa</name>
    <name type="common">Garden lettuce</name>
    <dbReference type="NCBI Taxonomy" id="4236"/>
    <lineage>
        <taxon>Eukaryota</taxon>
        <taxon>Viridiplantae</taxon>
        <taxon>Streptophyta</taxon>
        <taxon>Embryophyta</taxon>
        <taxon>Tracheophyta</taxon>
        <taxon>Spermatophyta</taxon>
        <taxon>Magnoliopsida</taxon>
        <taxon>eudicotyledons</taxon>
        <taxon>Gunneridae</taxon>
        <taxon>Pentapetalae</taxon>
        <taxon>asterids</taxon>
        <taxon>campanulids</taxon>
        <taxon>Asterales</taxon>
        <taxon>Asteraceae</taxon>
        <taxon>Cichorioideae</taxon>
        <taxon>Cichorieae</taxon>
        <taxon>Lactucinae</taxon>
        <taxon>Lactuca</taxon>
    </lineage>
</organism>
<dbReference type="Proteomes" id="UP000235145">
    <property type="component" value="Unassembled WGS sequence"/>
</dbReference>
<feature type="compositionally biased region" description="Low complexity" evidence="2">
    <location>
        <begin position="21"/>
        <end position="30"/>
    </location>
</feature>
<name>A0A9R1WW18_LACSA</name>
<reference evidence="3 4" key="1">
    <citation type="journal article" date="2017" name="Nat. Commun.">
        <title>Genome assembly with in vitro proximity ligation data and whole-genome triplication in lettuce.</title>
        <authorList>
            <person name="Reyes-Chin-Wo S."/>
            <person name="Wang Z."/>
            <person name="Yang X."/>
            <person name="Kozik A."/>
            <person name="Arikit S."/>
            <person name="Song C."/>
            <person name="Xia L."/>
            <person name="Froenicke L."/>
            <person name="Lavelle D.O."/>
            <person name="Truco M.J."/>
            <person name="Xia R."/>
            <person name="Zhu S."/>
            <person name="Xu C."/>
            <person name="Xu H."/>
            <person name="Xu X."/>
            <person name="Cox K."/>
            <person name="Korf I."/>
            <person name="Meyers B.C."/>
            <person name="Michelmore R.W."/>
        </authorList>
    </citation>
    <scope>NUCLEOTIDE SEQUENCE [LARGE SCALE GENOMIC DNA]</scope>
    <source>
        <strain evidence="4">cv. Salinas</strain>
        <tissue evidence="3">Seedlings</tissue>
    </source>
</reference>
<feature type="region of interest" description="Disordered" evidence="2">
    <location>
        <begin position="150"/>
        <end position="169"/>
    </location>
</feature>
<sequence length="347" mass="39111">MVLTVSRPHSRSRSIRGYKMSNSNNAQGSNSSGSFSLMNLCGRERYEIITSMITTMMIDGEIVTAHLQKMQRYVDRLQELNVDFNEELEIDIILHSLPPCYNQFHMTYHMNKEEVTLSKLQGLLRTAERNLKDKSIASTPTVASVLAIMQGKGKKRKAPSKSHHKGSPMMAPLVVEPKLVSLHPPPTQRMQSATTVMRRGNENEVARSTCKISRMERSIHPTQGLRRNRDVEHGRINLIMGNRRSSSVTKIGVYSLVLSNGLGLDLNNCCYSPEMERNIISFHALYRQGFRYSFDNEKDSINAYLNGVFCFKALPCNGIYETVMVIDNLGNDVLCIDSSNSLDKACL</sequence>